<dbReference type="Proteomes" id="UP000184001">
    <property type="component" value="Unassembled WGS sequence"/>
</dbReference>
<name>A0A8G2C934_9BACT</name>
<proteinExistence type="predicted"/>
<gene>
    <name evidence="2" type="ORF">SAMN05660830_01418</name>
</gene>
<organism evidence="2 3">
    <name type="scientific">Halodesulfovibrio aestuarii</name>
    <dbReference type="NCBI Taxonomy" id="126333"/>
    <lineage>
        <taxon>Bacteria</taxon>
        <taxon>Pseudomonadati</taxon>
        <taxon>Thermodesulfobacteriota</taxon>
        <taxon>Desulfovibrionia</taxon>
        <taxon>Desulfovibrionales</taxon>
        <taxon>Desulfovibrionaceae</taxon>
        <taxon>Halodesulfovibrio</taxon>
    </lineage>
</organism>
<accession>A0A8G2C934</accession>
<keyword evidence="1" id="KW-0812">Transmembrane</keyword>
<keyword evidence="1" id="KW-1133">Transmembrane helix</keyword>
<reference evidence="2 3" key="1">
    <citation type="submission" date="2016-11" db="EMBL/GenBank/DDBJ databases">
        <authorList>
            <person name="Varghese N."/>
            <person name="Submissions S."/>
        </authorList>
    </citation>
    <scope>NUCLEOTIDE SEQUENCE [LARGE SCALE GENOMIC DNA]</scope>
    <source>
        <strain evidence="2 3">DSM 17919</strain>
    </source>
</reference>
<feature type="transmembrane region" description="Helical" evidence="1">
    <location>
        <begin position="222"/>
        <end position="240"/>
    </location>
</feature>
<dbReference type="RefSeq" id="WP_020000619.1">
    <property type="nucleotide sequence ID" value="NZ_CP192219.1"/>
</dbReference>
<comment type="caution">
    <text evidence="2">The sequence shown here is derived from an EMBL/GenBank/DDBJ whole genome shotgun (WGS) entry which is preliminary data.</text>
</comment>
<protein>
    <submittedName>
        <fullName evidence="2">Biotin transport system permease protein</fullName>
    </submittedName>
</protein>
<dbReference type="EMBL" id="FQZR01000003">
    <property type="protein sequence ID" value="SHJ03117.1"/>
    <property type="molecule type" value="Genomic_DNA"/>
</dbReference>
<dbReference type="AlphaFoldDB" id="A0A8G2C934"/>
<evidence type="ECO:0000313" key="2">
    <source>
        <dbReference type="EMBL" id="SHJ03117.1"/>
    </source>
</evidence>
<feature type="transmembrane region" description="Helical" evidence="1">
    <location>
        <begin position="57"/>
        <end position="75"/>
    </location>
</feature>
<sequence length="241" mass="26829">MENLSLSTFDPRLKIILVAVIGILTWHVPVYALCAYTAAILFIGVSNRVHITLGKRTVATYIYFVIAWAGIKFALDCTPLLQGITPDYQSALLAAGTLALRLSVLIGVGMLLAVTSSARQLGLALSWFLRPVLGKRSWEPAVSLALMIHFIPLVQRTFAQVLQSMELRNPPRSKWQRLILVPQAVLRICAQKTWTQTVAVAARKLDSPEAWEPHFSLSYQEVIIFLCLLFSAILPLCLMWS</sequence>
<evidence type="ECO:0000313" key="3">
    <source>
        <dbReference type="Proteomes" id="UP000184001"/>
    </source>
</evidence>
<feature type="transmembrane region" description="Helical" evidence="1">
    <location>
        <begin position="15"/>
        <end position="45"/>
    </location>
</feature>
<evidence type="ECO:0000256" key="1">
    <source>
        <dbReference type="SAM" id="Phobius"/>
    </source>
</evidence>
<keyword evidence="1" id="KW-0472">Membrane</keyword>
<feature type="transmembrane region" description="Helical" evidence="1">
    <location>
        <begin position="95"/>
        <end position="116"/>
    </location>
</feature>